<feature type="domain" description="Cadherin" evidence="15">
    <location>
        <begin position="970"/>
        <end position="1068"/>
    </location>
</feature>
<dbReference type="PANTHER" id="PTHR24025:SF23">
    <property type="entry name" value="NEURAL-CADHERIN"/>
    <property type="match status" value="1"/>
</dbReference>
<dbReference type="GO" id="GO:0005509">
    <property type="term" value="F:calcium ion binding"/>
    <property type="evidence" value="ECO:0007669"/>
    <property type="project" value="UniProtKB-UniRule"/>
</dbReference>
<dbReference type="PRINTS" id="PR00205">
    <property type="entry name" value="CADHERIN"/>
</dbReference>
<comment type="caution">
    <text evidence="16">The sequence shown here is derived from an EMBL/GenBank/DDBJ whole genome shotgun (WGS) entry which is preliminary data.</text>
</comment>
<proteinExistence type="predicted"/>
<keyword evidence="4" id="KW-0479">Metal-binding</keyword>
<dbReference type="PANTHER" id="PTHR24025">
    <property type="entry name" value="DESMOGLEIN FAMILY MEMBER"/>
    <property type="match status" value="1"/>
</dbReference>
<dbReference type="FunFam" id="2.60.40.60:FF:000232">
    <property type="entry name" value="Neural-cadherin"/>
    <property type="match status" value="1"/>
</dbReference>
<keyword evidence="10" id="KW-0472">Membrane</keyword>
<feature type="domain" description="Cadherin" evidence="15">
    <location>
        <begin position="552"/>
        <end position="653"/>
    </location>
</feature>
<dbReference type="SUPFAM" id="SSF49313">
    <property type="entry name" value="Cadherin-like"/>
    <property type="match status" value="17"/>
</dbReference>
<evidence type="ECO:0000256" key="1">
    <source>
        <dbReference type="ARBA" id="ARBA00004251"/>
    </source>
</evidence>
<feature type="domain" description="Cadherin" evidence="15">
    <location>
        <begin position="354"/>
        <end position="445"/>
    </location>
</feature>
<dbReference type="Gene3D" id="2.60.40.60">
    <property type="entry name" value="Cadherins"/>
    <property type="match status" value="17"/>
</dbReference>
<feature type="domain" description="Cadherin" evidence="15">
    <location>
        <begin position="1185"/>
        <end position="1299"/>
    </location>
</feature>
<dbReference type="InterPro" id="IPR050971">
    <property type="entry name" value="Cadherin-domain_protein"/>
</dbReference>
<feature type="signal peptide" evidence="14">
    <location>
        <begin position="1"/>
        <end position="24"/>
    </location>
</feature>
<organism evidence="16 17">
    <name type="scientific">Stichopus japonicus</name>
    <name type="common">Sea cucumber</name>
    <dbReference type="NCBI Taxonomy" id="307972"/>
    <lineage>
        <taxon>Eukaryota</taxon>
        <taxon>Metazoa</taxon>
        <taxon>Echinodermata</taxon>
        <taxon>Eleutherozoa</taxon>
        <taxon>Echinozoa</taxon>
        <taxon>Holothuroidea</taxon>
        <taxon>Aspidochirotacea</taxon>
        <taxon>Aspidochirotida</taxon>
        <taxon>Stichopodidae</taxon>
        <taxon>Apostichopus</taxon>
    </lineage>
</organism>
<feature type="domain" description="Cadherin" evidence="15">
    <location>
        <begin position="663"/>
        <end position="758"/>
    </location>
</feature>
<keyword evidence="9" id="KW-1133">Transmembrane helix</keyword>
<feature type="domain" description="Cadherin" evidence="15">
    <location>
        <begin position="1506"/>
        <end position="1617"/>
    </location>
</feature>
<evidence type="ECO:0000256" key="6">
    <source>
        <dbReference type="ARBA" id="ARBA00022737"/>
    </source>
</evidence>
<comment type="subcellular location">
    <subcellularLocation>
        <location evidence="1">Cell membrane</location>
        <topology evidence="1">Single-pass type I membrane protein</topology>
    </subcellularLocation>
</comment>
<evidence type="ECO:0000256" key="10">
    <source>
        <dbReference type="ARBA" id="ARBA00023136"/>
    </source>
</evidence>
<feature type="domain" description="Cadherin" evidence="15">
    <location>
        <begin position="1618"/>
        <end position="1723"/>
    </location>
</feature>
<evidence type="ECO:0000256" key="13">
    <source>
        <dbReference type="SAM" id="MobiDB-lite"/>
    </source>
</evidence>
<dbReference type="PROSITE" id="PS00232">
    <property type="entry name" value="CADHERIN_1"/>
    <property type="match status" value="7"/>
</dbReference>
<keyword evidence="3" id="KW-0812">Transmembrane</keyword>
<accession>A0A2G8LP67</accession>
<evidence type="ECO:0000256" key="12">
    <source>
        <dbReference type="PROSITE-ProRule" id="PRU00043"/>
    </source>
</evidence>
<keyword evidence="11" id="KW-0325">Glycoprotein</keyword>
<evidence type="ECO:0000313" key="16">
    <source>
        <dbReference type="EMBL" id="PIK61970.1"/>
    </source>
</evidence>
<evidence type="ECO:0000256" key="4">
    <source>
        <dbReference type="ARBA" id="ARBA00022723"/>
    </source>
</evidence>
<feature type="domain" description="Cadherin" evidence="15">
    <location>
        <begin position="449"/>
        <end position="551"/>
    </location>
</feature>
<keyword evidence="5 14" id="KW-0732">Signal</keyword>
<feature type="domain" description="Cadherin" evidence="15">
    <location>
        <begin position="120"/>
        <end position="227"/>
    </location>
</feature>
<name>A0A2G8LP67_STIJA</name>
<feature type="domain" description="Cadherin" evidence="15">
    <location>
        <begin position="1300"/>
        <end position="1399"/>
    </location>
</feature>
<evidence type="ECO:0000256" key="11">
    <source>
        <dbReference type="ARBA" id="ARBA00023180"/>
    </source>
</evidence>
<dbReference type="STRING" id="307972.A0A2G8LP67"/>
<keyword evidence="17" id="KW-1185">Reference proteome</keyword>
<dbReference type="OrthoDB" id="6252479at2759"/>
<dbReference type="GO" id="GO:0007156">
    <property type="term" value="P:homophilic cell adhesion via plasma membrane adhesion molecules"/>
    <property type="evidence" value="ECO:0007669"/>
    <property type="project" value="InterPro"/>
</dbReference>
<feature type="chain" id="PRO_5013782209" evidence="14">
    <location>
        <begin position="25"/>
        <end position="2045"/>
    </location>
</feature>
<evidence type="ECO:0000256" key="3">
    <source>
        <dbReference type="ARBA" id="ARBA00022692"/>
    </source>
</evidence>
<evidence type="ECO:0000259" key="15">
    <source>
        <dbReference type="PROSITE" id="PS50268"/>
    </source>
</evidence>
<dbReference type="PROSITE" id="PS50268">
    <property type="entry name" value="CADHERIN_2"/>
    <property type="match status" value="17"/>
</dbReference>
<dbReference type="InterPro" id="IPR020894">
    <property type="entry name" value="Cadherin_CS"/>
</dbReference>
<sequence>MATCRTALAILVLCVLFILPVVLSLAISSISVPYDAPLGYDIATIETDGETVKLKHVDDASKVFRLSKEGKLSLKYPLQTLLHKGRTAVVVVVQHGHGFGEWEELINVHISGVNSKLHFTESSCIARVTENSPIGTPLEGLENLSVWRGDAQVLQVQLTGLGSEIFTTEVSSDDGQIRMFTNSILDREEIQSYDLRLFITGDGPNPETAEAEIHVEVGDENDNPPEFFQLENVFSIALSSPVGTEAGSIHAVDRDSGDNGDVTYFLIMESPFFDVDSKTGVISVMAPIGEAREFNLFLFAQDDGNPSLTSESAAQVKIIVKPLSPDFVPYGNDMLYPADQIMEFKQARSKRDVRMVSIDVEENSLADTIIGTVTDYPQDTDEFSTNSTLFAVDQFTGNITLKMALNFEQESRYTFIVQIENVSDTESVEKVEVSVSVLDVSDPPFWTNTILPFIAVVPSDAPQNAPVYQLMADDEDGNALLRFYIRTGEGFYIDEVTGEIKTEPGFVYSSDDAPYILSVYVEDVNSVSEDDALRLVNGQVDIFVDSHPPQFTEDPYQVMVSEDVPTQDVLTVQAISFTNERLEYSLLQAPPGTPDHVIDAETGAITLQERVDREILDRYFLEVKATEQRGDRLSSIVRIDVKVEDTNDNDPEFDQAAYSFDNIRETIGMDEVIGSVKAIDLDEGKNGMVSYTLSGEDASYFRVDSDGNLFADEELDFDLRSETYFFFVMASDGASVPRSTRASVRVRVTPEDDEFPVFAPSSYTYYVDEIAGEDYSIGTVYASDADLHVITFSMETDAGGRFKVEMSTGVIKLTAVGDKNLPEAEYDVVVAATDETGFKSTANVKIVVNDVNDNAPVFTDCSTYRPTVSEVLDEDATEDPVVLQVSATDADRGSNAELTYRLLWEGTGENPFVMDAETGVITLTFAPDREMNPSYQVTALARDKARDPSVGLCTFTILVEDVNDARPRFRRNQYEATIPVSHPIGQEVVTVEAVDPDLNSEITYSLDSSGIEYFRMIPATGSVIVKQDLSPLADQTWTGTIRASDGKHQTTETLTIRIVDSTDAAPMFNPFDEVITIPENFPTNALENVIGEYSAVFPEDVADDRITYSLLRGARPGTNFPAKFVLLNDESFTKATIIVSADLDFETVEEIDLTIVAEGVVGSFPAQANVKIILLDVNDNPPRFPLVDFDATVQEHSVIGTSVATVVAEDADSTAQFREMRYSIDQPPENVDWQNFAIDPTTGEITTTVEFDRETTKTYLINVIAQNVEPLAGGTTLPNRAQTSVRIDILDINDNPPTFESESYTVSVSENEPIGFVVTQVTASDLDIDSTLRYFITNGNTNGVFEVDADSGEISIAVGLDFEKVPNYTLEYSANDGLHSAVTIIYMNVIDINDKRPEFDQILYQAEIEEESSVNIPGILLEVNAIDGDTAASPIEYSLDGTGASGIFTINRRTGVITINEVLDREEQASYVLIAIGTDEDGQGLSGYATVLVTVTDINDNEPRFPQVEYAGSVPEGSPRGTEVMEVIAEDRDDPNTPNGRLMYAIVPDPNDPNDGSDEFAIDSDTGVVTTAVAPNELDAETQDTYTIKVTATDGTSTAETVATITIDDVNDNAPVFDPSSYSETIPETLPLGDTAVEVMATDADLKLTHEVSFVIVSGNTDDAFAVYTDTPTLRGLIYPQKVLDFESGQTSFTLEVDVRDGRFTDRATVSITVTDENEPPIFDPSTYSSTVLESIAPGNTIITVMASDPDGVSPNDQFSYSVDPASDPEGLFTMIGNQLQVADGKELDRETVEVHELTVLATDEGTPPLSGSATVEVTLTDVDDTAPRFAENYVGYVEENTTRIQWVAVVGAVDDDLTPPDPDFSFFIPSNQPGKDFFAGTNNQGNDSFTIRTNGNVNIDREVNPSFDLVIEISDEGGNTGQNVLPIVVLDKNDNPHHPVTKSMLVYAFEGAVPNIGIGFVGVNDLDILEDKTYTVMSGESQYINVDVDTGLVEIAAGTPLPIPVVRTLWMCWCLTVANTMMSPAPSSSPSKRSLGRQSLNPAP</sequence>
<protein>
    <submittedName>
        <fullName evidence="16">Ap-cadherin</fullName>
    </submittedName>
</protein>
<dbReference type="Pfam" id="PF00028">
    <property type="entry name" value="Cadherin"/>
    <property type="match status" value="10"/>
</dbReference>
<dbReference type="CDD" id="cd11304">
    <property type="entry name" value="Cadherin_repeat"/>
    <property type="match status" value="17"/>
</dbReference>
<feature type="domain" description="Cadherin" evidence="15">
    <location>
        <begin position="759"/>
        <end position="858"/>
    </location>
</feature>
<feature type="domain" description="Cadherin" evidence="15">
    <location>
        <begin position="228"/>
        <end position="327"/>
    </location>
</feature>
<feature type="domain" description="Cadherin" evidence="15">
    <location>
        <begin position="1069"/>
        <end position="1184"/>
    </location>
</feature>
<keyword evidence="8" id="KW-0130">Cell adhesion</keyword>
<dbReference type="FunFam" id="2.60.40.60:FF:000092">
    <property type="entry name" value="Protocadherin 8"/>
    <property type="match status" value="1"/>
</dbReference>
<evidence type="ECO:0000256" key="2">
    <source>
        <dbReference type="ARBA" id="ARBA00022475"/>
    </source>
</evidence>
<reference evidence="16 17" key="1">
    <citation type="journal article" date="2017" name="PLoS Biol.">
        <title>The sea cucumber genome provides insights into morphological evolution and visceral regeneration.</title>
        <authorList>
            <person name="Zhang X."/>
            <person name="Sun L."/>
            <person name="Yuan J."/>
            <person name="Sun Y."/>
            <person name="Gao Y."/>
            <person name="Zhang L."/>
            <person name="Li S."/>
            <person name="Dai H."/>
            <person name="Hamel J.F."/>
            <person name="Liu C."/>
            <person name="Yu Y."/>
            <person name="Liu S."/>
            <person name="Lin W."/>
            <person name="Guo K."/>
            <person name="Jin S."/>
            <person name="Xu P."/>
            <person name="Storey K.B."/>
            <person name="Huan P."/>
            <person name="Zhang T."/>
            <person name="Zhou Y."/>
            <person name="Zhang J."/>
            <person name="Lin C."/>
            <person name="Li X."/>
            <person name="Xing L."/>
            <person name="Huo D."/>
            <person name="Sun M."/>
            <person name="Wang L."/>
            <person name="Mercier A."/>
            <person name="Li F."/>
            <person name="Yang H."/>
            <person name="Xiang J."/>
        </authorList>
    </citation>
    <scope>NUCLEOTIDE SEQUENCE [LARGE SCALE GENOMIC DNA]</scope>
    <source>
        <strain evidence="16">Shaxun</strain>
        <tissue evidence="16">Muscle</tissue>
    </source>
</reference>
<evidence type="ECO:0000256" key="7">
    <source>
        <dbReference type="ARBA" id="ARBA00022837"/>
    </source>
</evidence>
<feature type="domain" description="Cadherin" evidence="15">
    <location>
        <begin position="1400"/>
        <end position="1505"/>
    </location>
</feature>
<dbReference type="FunFam" id="2.60.40.60:FF:000123">
    <property type="entry name" value="Protocadherin beta 4"/>
    <property type="match status" value="1"/>
</dbReference>
<evidence type="ECO:0000256" key="14">
    <source>
        <dbReference type="SAM" id="SignalP"/>
    </source>
</evidence>
<dbReference type="FunFam" id="2.60.40.60:FF:000020">
    <property type="entry name" value="Dachsous cadherin-related 1b"/>
    <property type="match status" value="2"/>
</dbReference>
<dbReference type="InterPro" id="IPR015919">
    <property type="entry name" value="Cadherin-like_sf"/>
</dbReference>
<feature type="domain" description="Cadherin" evidence="15">
    <location>
        <begin position="1724"/>
        <end position="1830"/>
    </location>
</feature>
<keyword evidence="6" id="KW-0677">Repeat</keyword>
<evidence type="ECO:0000256" key="9">
    <source>
        <dbReference type="ARBA" id="ARBA00022989"/>
    </source>
</evidence>
<keyword evidence="7 12" id="KW-0106">Calcium</keyword>
<feature type="region of interest" description="Disordered" evidence="13">
    <location>
        <begin position="2024"/>
        <end position="2045"/>
    </location>
</feature>
<dbReference type="EMBL" id="MRZV01000021">
    <property type="protein sequence ID" value="PIK61970.1"/>
    <property type="molecule type" value="Genomic_DNA"/>
</dbReference>
<dbReference type="Proteomes" id="UP000230750">
    <property type="component" value="Unassembled WGS sequence"/>
</dbReference>
<evidence type="ECO:0000256" key="5">
    <source>
        <dbReference type="ARBA" id="ARBA00022729"/>
    </source>
</evidence>
<evidence type="ECO:0000256" key="8">
    <source>
        <dbReference type="ARBA" id="ARBA00022889"/>
    </source>
</evidence>
<keyword evidence="2" id="KW-1003">Cell membrane</keyword>
<dbReference type="InterPro" id="IPR002126">
    <property type="entry name" value="Cadherin-like_dom"/>
</dbReference>
<dbReference type="GO" id="GO:0005886">
    <property type="term" value="C:plasma membrane"/>
    <property type="evidence" value="ECO:0007669"/>
    <property type="project" value="UniProtKB-SubCell"/>
</dbReference>
<dbReference type="FunFam" id="2.60.40.60:FF:000100">
    <property type="entry name" value="protocadherin Fat 2"/>
    <property type="match status" value="1"/>
</dbReference>
<gene>
    <name evidence="16" type="ORF">BSL78_01114</name>
</gene>
<evidence type="ECO:0000313" key="17">
    <source>
        <dbReference type="Proteomes" id="UP000230750"/>
    </source>
</evidence>
<dbReference type="GO" id="GO:0005911">
    <property type="term" value="C:cell-cell junction"/>
    <property type="evidence" value="ECO:0007669"/>
    <property type="project" value="TreeGrafter"/>
</dbReference>
<dbReference type="SMART" id="SM00112">
    <property type="entry name" value="CA"/>
    <property type="match status" value="17"/>
</dbReference>
<feature type="domain" description="Cadherin" evidence="15">
    <location>
        <begin position="864"/>
        <end position="969"/>
    </location>
</feature>
<feature type="domain" description="Cadherin" evidence="15">
    <location>
        <begin position="1830"/>
        <end position="1942"/>
    </location>
</feature>